<evidence type="ECO:0000313" key="4">
    <source>
        <dbReference type="Proteomes" id="UP000028863"/>
    </source>
</evidence>
<dbReference type="Proteomes" id="UP000028863">
    <property type="component" value="Unassembled WGS sequence"/>
</dbReference>
<feature type="transmembrane region" description="Helical" evidence="2">
    <location>
        <begin position="52"/>
        <end position="75"/>
    </location>
</feature>
<feature type="compositionally biased region" description="Basic and acidic residues" evidence="1">
    <location>
        <begin position="15"/>
        <end position="35"/>
    </location>
</feature>
<evidence type="ECO:0000256" key="2">
    <source>
        <dbReference type="SAM" id="Phobius"/>
    </source>
</evidence>
<keyword evidence="2" id="KW-0812">Transmembrane</keyword>
<sequence>MLELLDNKGGVMGMSDDKETPERRRERMRQEELKRPSSSIHGSVLSDLVGALGWKGTLLLIILMIIGFFVVSIFVI</sequence>
<gene>
    <name evidence="3" type="ORF">BN988_03452</name>
</gene>
<dbReference type="eggNOG" id="ENOG502ZJFJ">
    <property type="taxonomic scope" value="Bacteria"/>
</dbReference>
<protein>
    <recommendedName>
        <fullName evidence="5">Phage capsid protein</fullName>
    </recommendedName>
</protein>
<feature type="region of interest" description="Disordered" evidence="1">
    <location>
        <begin position="1"/>
        <end position="35"/>
    </location>
</feature>
<reference evidence="3" key="2">
    <citation type="submission" date="2014-03" db="EMBL/GenBank/DDBJ databases">
        <authorList>
            <person name="Urmite Genomes"/>
        </authorList>
    </citation>
    <scope>NUCLEOTIDE SEQUENCE</scope>
    <source>
        <strain evidence="3">S1</strain>
    </source>
</reference>
<accession>W9AHB2</accession>
<keyword evidence="2" id="KW-0472">Membrane</keyword>
<dbReference type="Pfam" id="PF19893">
    <property type="entry name" value="DUF6366"/>
    <property type="match status" value="1"/>
</dbReference>
<name>W9AHB2_9BACI</name>
<dbReference type="InterPro" id="IPR045946">
    <property type="entry name" value="DUF6366"/>
</dbReference>
<evidence type="ECO:0000313" key="3">
    <source>
        <dbReference type="EMBL" id="CDO04878.1"/>
    </source>
</evidence>
<dbReference type="AlphaFoldDB" id="W9AHB2"/>
<proteinExistence type="predicted"/>
<keyword evidence="4" id="KW-1185">Reference proteome</keyword>
<evidence type="ECO:0008006" key="5">
    <source>
        <dbReference type="Google" id="ProtNLM"/>
    </source>
</evidence>
<evidence type="ECO:0000256" key="1">
    <source>
        <dbReference type="SAM" id="MobiDB-lite"/>
    </source>
</evidence>
<comment type="caution">
    <text evidence="3">The sequence shown here is derived from an EMBL/GenBank/DDBJ whole genome shotgun (WGS) entry which is preliminary data.</text>
</comment>
<dbReference type="EMBL" id="CCAX010000003">
    <property type="protein sequence ID" value="CDO04878.1"/>
    <property type="molecule type" value="Genomic_DNA"/>
</dbReference>
<keyword evidence="2" id="KW-1133">Transmembrane helix</keyword>
<reference evidence="3" key="1">
    <citation type="submission" date="2014-03" db="EMBL/GenBank/DDBJ databases">
        <title>Draft genome sequencing of Oceanobacillus picturae strain S1 isolated from human gut.</title>
        <authorList>
            <person name="Croce O."/>
            <person name="Lagier J.C."/>
            <person name="Raoult D."/>
        </authorList>
    </citation>
    <scope>NUCLEOTIDE SEQUENCE [LARGE SCALE GENOMIC DNA]</scope>
    <source>
        <strain evidence="3">S1</strain>
    </source>
</reference>
<organism evidence="3 4">
    <name type="scientific">Oceanobacillus picturae</name>
    <dbReference type="NCBI Taxonomy" id="171693"/>
    <lineage>
        <taxon>Bacteria</taxon>
        <taxon>Bacillati</taxon>
        <taxon>Bacillota</taxon>
        <taxon>Bacilli</taxon>
        <taxon>Bacillales</taxon>
        <taxon>Bacillaceae</taxon>
        <taxon>Oceanobacillus</taxon>
    </lineage>
</organism>